<gene>
    <name evidence="11" type="ORF">DASC09_029170</name>
</gene>
<dbReference type="GO" id="GO:0045944">
    <property type="term" value="P:positive regulation of transcription by RNA polymerase II"/>
    <property type="evidence" value="ECO:0007669"/>
    <property type="project" value="UniProtKB-ARBA"/>
</dbReference>
<dbReference type="CDD" id="cd12148">
    <property type="entry name" value="fungal_TF_MHR"/>
    <property type="match status" value="1"/>
</dbReference>
<dbReference type="EMBL" id="BTFZ01000010">
    <property type="protein sequence ID" value="GMM35592.1"/>
    <property type="molecule type" value="Genomic_DNA"/>
</dbReference>
<dbReference type="PROSITE" id="PS00463">
    <property type="entry name" value="ZN2_CY6_FUNGAL_1"/>
    <property type="match status" value="1"/>
</dbReference>
<evidence type="ECO:0000256" key="7">
    <source>
        <dbReference type="ARBA" id="ARBA00023242"/>
    </source>
</evidence>
<reference evidence="11 12" key="1">
    <citation type="journal article" date="2023" name="Elife">
        <title>Identification of key yeast species and microbe-microbe interactions impacting larval growth of Drosophila in the wild.</title>
        <authorList>
            <person name="Mure A."/>
            <person name="Sugiura Y."/>
            <person name="Maeda R."/>
            <person name="Honda K."/>
            <person name="Sakurai N."/>
            <person name="Takahashi Y."/>
            <person name="Watada M."/>
            <person name="Katoh T."/>
            <person name="Gotoh A."/>
            <person name="Gotoh Y."/>
            <person name="Taniguchi I."/>
            <person name="Nakamura K."/>
            <person name="Hayashi T."/>
            <person name="Katayama T."/>
            <person name="Uemura T."/>
            <person name="Hattori Y."/>
        </authorList>
    </citation>
    <scope>NUCLEOTIDE SEQUENCE [LARGE SCALE GENOMIC DNA]</scope>
    <source>
        <strain evidence="11 12">SC-9</strain>
    </source>
</reference>
<feature type="compositionally biased region" description="Basic and acidic residues" evidence="9">
    <location>
        <begin position="115"/>
        <end position="129"/>
    </location>
</feature>
<dbReference type="AlphaFoldDB" id="A0AAV5QLD8"/>
<proteinExistence type="predicted"/>
<keyword evidence="5 11" id="KW-0238">DNA-binding</keyword>
<dbReference type="GO" id="GO:0003677">
    <property type="term" value="F:DNA binding"/>
    <property type="evidence" value="ECO:0007669"/>
    <property type="project" value="UniProtKB-KW"/>
</dbReference>
<dbReference type="Gene3D" id="4.10.240.10">
    <property type="entry name" value="Zn(2)-C6 fungal-type DNA-binding domain"/>
    <property type="match status" value="1"/>
</dbReference>
<keyword evidence="2" id="KW-0479">Metal-binding</keyword>
<evidence type="ECO:0000313" key="12">
    <source>
        <dbReference type="Proteomes" id="UP001360560"/>
    </source>
</evidence>
<feature type="region of interest" description="Disordered" evidence="9">
    <location>
        <begin position="903"/>
        <end position="933"/>
    </location>
</feature>
<dbReference type="InterPro" id="IPR036864">
    <property type="entry name" value="Zn2-C6_fun-type_DNA-bd_sf"/>
</dbReference>
<feature type="region of interest" description="Disordered" evidence="9">
    <location>
        <begin position="1073"/>
        <end position="1130"/>
    </location>
</feature>
<dbReference type="InterPro" id="IPR050987">
    <property type="entry name" value="AtrR-like"/>
</dbReference>
<dbReference type="Proteomes" id="UP001360560">
    <property type="component" value="Unassembled WGS sequence"/>
</dbReference>
<feature type="region of interest" description="Disordered" evidence="9">
    <location>
        <begin position="986"/>
        <end position="1006"/>
    </location>
</feature>
<evidence type="ECO:0000256" key="4">
    <source>
        <dbReference type="ARBA" id="ARBA00023015"/>
    </source>
</evidence>
<feature type="compositionally biased region" description="Low complexity" evidence="9">
    <location>
        <begin position="986"/>
        <end position="997"/>
    </location>
</feature>
<dbReference type="GeneID" id="90073571"/>
<feature type="region of interest" description="Disordered" evidence="9">
    <location>
        <begin position="1144"/>
        <end position="1165"/>
    </location>
</feature>
<dbReference type="GO" id="GO:0008270">
    <property type="term" value="F:zinc ion binding"/>
    <property type="evidence" value="ECO:0007669"/>
    <property type="project" value="InterPro"/>
</dbReference>
<keyword evidence="7" id="KW-0539">Nucleus</keyword>
<feature type="compositionally biased region" description="Low complexity" evidence="9">
    <location>
        <begin position="1094"/>
        <end position="1128"/>
    </location>
</feature>
<dbReference type="InterPro" id="IPR007219">
    <property type="entry name" value="XnlR_reg_dom"/>
</dbReference>
<organism evidence="11 12">
    <name type="scientific">Saccharomycopsis crataegensis</name>
    <dbReference type="NCBI Taxonomy" id="43959"/>
    <lineage>
        <taxon>Eukaryota</taxon>
        <taxon>Fungi</taxon>
        <taxon>Dikarya</taxon>
        <taxon>Ascomycota</taxon>
        <taxon>Saccharomycotina</taxon>
        <taxon>Saccharomycetes</taxon>
        <taxon>Saccharomycopsidaceae</taxon>
        <taxon>Saccharomycopsis</taxon>
    </lineage>
</organism>
<dbReference type="SMART" id="SM00906">
    <property type="entry name" value="Fungal_trans"/>
    <property type="match status" value="1"/>
</dbReference>
<dbReference type="Pfam" id="PF00172">
    <property type="entry name" value="Zn_clus"/>
    <property type="match status" value="1"/>
</dbReference>
<evidence type="ECO:0000256" key="1">
    <source>
        <dbReference type="ARBA" id="ARBA00004123"/>
    </source>
</evidence>
<dbReference type="GO" id="GO:0005634">
    <property type="term" value="C:nucleus"/>
    <property type="evidence" value="ECO:0007669"/>
    <property type="project" value="UniProtKB-SubCell"/>
</dbReference>
<feature type="compositionally biased region" description="Polar residues" evidence="9">
    <location>
        <begin position="131"/>
        <end position="169"/>
    </location>
</feature>
<dbReference type="Pfam" id="PF04082">
    <property type="entry name" value="Fungal_trans"/>
    <property type="match status" value="1"/>
</dbReference>
<evidence type="ECO:0000256" key="6">
    <source>
        <dbReference type="ARBA" id="ARBA00023163"/>
    </source>
</evidence>
<keyword evidence="3" id="KW-0862">Zinc</keyword>
<dbReference type="RefSeq" id="XP_064852592.1">
    <property type="nucleotide sequence ID" value="XM_064996520.1"/>
</dbReference>
<dbReference type="SMART" id="SM00066">
    <property type="entry name" value="GAL4"/>
    <property type="match status" value="1"/>
</dbReference>
<keyword evidence="4" id="KW-0805">Transcription regulation</keyword>
<feature type="region of interest" description="Disordered" evidence="9">
    <location>
        <begin position="100"/>
        <end position="173"/>
    </location>
</feature>
<evidence type="ECO:0000256" key="3">
    <source>
        <dbReference type="ARBA" id="ARBA00022833"/>
    </source>
</evidence>
<dbReference type="SUPFAM" id="SSF57701">
    <property type="entry name" value="Zn2/Cys6 DNA-binding domain"/>
    <property type="match status" value="1"/>
</dbReference>
<evidence type="ECO:0000256" key="2">
    <source>
        <dbReference type="ARBA" id="ARBA00022723"/>
    </source>
</evidence>
<evidence type="ECO:0000256" key="9">
    <source>
        <dbReference type="SAM" id="MobiDB-lite"/>
    </source>
</evidence>
<accession>A0AAV5QLD8</accession>
<dbReference type="CDD" id="cd15485">
    <property type="entry name" value="ZIP_Cat8"/>
    <property type="match status" value="1"/>
</dbReference>
<feature type="compositionally biased region" description="Polar residues" evidence="9">
    <location>
        <begin position="924"/>
        <end position="933"/>
    </location>
</feature>
<dbReference type="GO" id="GO:0000981">
    <property type="term" value="F:DNA-binding transcription factor activity, RNA polymerase II-specific"/>
    <property type="evidence" value="ECO:0007669"/>
    <property type="project" value="InterPro"/>
</dbReference>
<dbReference type="PANTHER" id="PTHR46910">
    <property type="entry name" value="TRANSCRIPTION FACTOR PDR1"/>
    <property type="match status" value="1"/>
</dbReference>
<protein>
    <submittedName>
        <fullName evidence="11">DNA-binding transcription factor</fullName>
    </submittedName>
</protein>
<feature type="domain" description="Zn(2)-C6 fungal-type" evidence="10">
    <location>
        <begin position="24"/>
        <end position="54"/>
    </location>
</feature>
<name>A0AAV5QLD8_9ASCO</name>
<dbReference type="PANTHER" id="PTHR46910:SF12">
    <property type="entry name" value="REGULATORY PROTEIN CAT8"/>
    <property type="match status" value="1"/>
</dbReference>
<evidence type="ECO:0000256" key="5">
    <source>
        <dbReference type="ARBA" id="ARBA00023125"/>
    </source>
</evidence>
<dbReference type="CDD" id="cd00067">
    <property type="entry name" value="GAL4"/>
    <property type="match status" value="1"/>
</dbReference>
<keyword evidence="12" id="KW-1185">Reference proteome</keyword>
<comment type="subcellular location">
    <subcellularLocation>
        <location evidence="1">Nucleus</location>
    </subcellularLocation>
</comment>
<evidence type="ECO:0000259" key="10">
    <source>
        <dbReference type="PROSITE" id="PS50048"/>
    </source>
</evidence>
<evidence type="ECO:0000313" key="11">
    <source>
        <dbReference type="EMBL" id="GMM35592.1"/>
    </source>
</evidence>
<evidence type="ECO:0000256" key="8">
    <source>
        <dbReference type="SAM" id="Coils"/>
    </source>
</evidence>
<dbReference type="InterPro" id="IPR001138">
    <property type="entry name" value="Zn2Cys6_DnaBD"/>
</dbReference>
<keyword evidence="6" id="KW-0804">Transcription</keyword>
<keyword evidence="8" id="KW-0175">Coiled coil</keyword>
<sequence>MPPKKPSKAKVIRSADGVERVAQACDRCRSKKTKCDGKRPQCSQCAAVGFECKISDRLSRRAFPRGYTESLEERVRELEAENRKLIALIDLKDEQLELLSKPTSNNNNNDNDNNDNDHRRDTTTIDKKANGINTNIPQESKSASFLPNDKSTSSSIAIPQPSKTHSSVVIDQESPLNSDNLSLLNQLNQPKLHTHEPHEEGCNCGCVNFPHSVHERPTSIAASVILGDRQNDNFDDDDNDDDLLSISSFESYSNDKLGKSNFFDDGKKQLVGLRNPATSSSSSNMNAYYNNFNVSFEQKEAPGAAAAMAIASMNNDRNKIKNQIATLVAMSTPRTTEEILFIPSLIGKLGNAHGFDSKPAVFTAKTLALLKYHFVTKNPNHMIDDSTIINLKNINFNKISRAESHLFFVNLKLPNRLDLDQLITYYFQEWHKLVPVVDQQEFLKNYMKLMQSAENKFNDNDMFGNEKFGAVAIIIVALALLGRVKCSRHSNDTSFAKGNQKSIRFIHSNKSSSTPFNSNYKNCDQEQPGVINDNDATIRLLNYYHHLIKQIISSSIVESCSMQSLQILSLALSYTLNVGDIGSSYTLRGKVVSMGQQLRLHRCPSAVLSNSGSIVSKIQQSERRILFWCIFILDAFGSLQLGVPRLLKDYEIECALPFANDDAEDDNNTNILMINNSPLSLVGKVSSLSLAMMRFSKILGNILDSIFRRGGVTIDALGKSCIILEDLLENWRKDLPDHLKFTLDVNGVLKNHDYQNYSNKILTTIVLYYQAKILIYLPVLAAEVRSSRGSSSYITIQQSTNTIMGITNFMAQQACFLATPFNCARMRARYGLLGAKGALDYARGGNLFQDLKSKLTDLIADLKLETELETPGCLSVNAIKTFEETIQSILSPPNSAAAILNGSANGKQKQKKNRVNGNGARKLISSSTTNAADVSSRFPKMEPNVHSPLSNVTNNNNNNNNNAVMVNNATPGGILLDGSASSMVKSASTETSVSTSSNGPAAPNVSVSSDEMMGFLESLVAQPMSVSSSTNQARGSPTEYEGDQNFFSEFAADGSLGLAQLLDLSLISSMAEQEAKRQENSPPINPDGEMKLMNNNGNESNIGSSIPHNNGYNANQYNTNQNPKNNSNAADSILQSGISAFFNNNDNNPVPTDEYSRGSFFQWQK</sequence>
<comment type="caution">
    <text evidence="11">The sequence shown here is derived from an EMBL/GenBank/DDBJ whole genome shotgun (WGS) entry which is preliminary data.</text>
</comment>
<dbReference type="GO" id="GO:0006351">
    <property type="term" value="P:DNA-templated transcription"/>
    <property type="evidence" value="ECO:0007669"/>
    <property type="project" value="InterPro"/>
</dbReference>
<feature type="coiled-coil region" evidence="8">
    <location>
        <begin position="68"/>
        <end position="95"/>
    </location>
</feature>
<dbReference type="PROSITE" id="PS50048">
    <property type="entry name" value="ZN2_CY6_FUNGAL_2"/>
    <property type="match status" value="1"/>
</dbReference>
<dbReference type="FunFam" id="4.10.240.10:FF:000007">
    <property type="entry name" value="C6 transcription factor FacB"/>
    <property type="match status" value="1"/>
</dbReference>